<keyword evidence="2" id="KW-1185">Reference proteome</keyword>
<proteinExistence type="predicted"/>
<reference evidence="2" key="2">
    <citation type="submission" date="2015-01" db="EMBL/GenBank/DDBJ databases">
        <title>Evolutionary Origins and Diversification of the Mycorrhizal Mutualists.</title>
        <authorList>
            <consortium name="DOE Joint Genome Institute"/>
            <consortium name="Mycorrhizal Genomics Consortium"/>
            <person name="Kohler A."/>
            <person name="Kuo A."/>
            <person name="Nagy L.G."/>
            <person name="Floudas D."/>
            <person name="Copeland A."/>
            <person name="Barry K.W."/>
            <person name="Cichocki N."/>
            <person name="Veneault-Fourrey C."/>
            <person name="LaButti K."/>
            <person name="Lindquist E.A."/>
            <person name="Lipzen A."/>
            <person name="Lundell T."/>
            <person name="Morin E."/>
            <person name="Murat C."/>
            <person name="Riley R."/>
            <person name="Ohm R."/>
            <person name="Sun H."/>
            <person name="Tunlid A."/>
            <person name="Henrissat B."/>
            <person name="Grigoriev I.V."/>
            <person name="Hibbett D.S."/>
            <person name="Martin F."/>
        </authorList>
    </citation>
    <scope>NUCLEOTIDE SEQUENCE [LARGE SCALE GENOMIC DNA]</scope>
    <source>
        <strain evidence="2">h7</strain>
    </source>
</reference>
<evidence type="ECO:0000313" key="1">
    <source>
        <dbReference type="EMBL" id="KIM38245.1"/>
    </source>
</evidence>
<dbReference type="HOGENOM" id="CLU_2558533_0_0_1"/>
<protein>
    <submittedName>
        <fullName evidence="1">Uncharacterized protein</fullName>
    </submittedName>
</protein>
<evidence type="ECO:0000313" key="2">
    <source>
        <dbReference type="Proteomes" id="UP000053424"/>
    </source>
</evidence>
<accession>A0A0C3BNL4</accession>
<organism evidence="1 2">
    <name type="scientific">Hebeloma cylindrosporum</name>
    <dbReference type="NCBI Taxonomy" id="76867"/>
    <lineage>
        <taxon>Eukaryota</taxon>
        <taxon>Fungi</taxon>
        <taxon>Dikarya</taxon>
        <taxon>Basidiomycota</taxon>
        <taxon>Agaricomycotina</taxon>
        <taxon>Agaricomycetes</taxon>
        <taxon>Agaricomycetidae</taxon>
        <taxon>Agaricales</taxon>
        <taxon>Agaricineae</taxon>
        <taxon>Hymenogastraceae</taxon>
        <taxon>Hebeloma</taxon>
    </lineage>
</organism>
<sequence length="82" mass="9379">MRSSENNQTARTSERVARSKFSTTITYPYIHPGMTLRDKVSSSDGRRGAQITPSLVRVSGFDHRPKPKYWIRETPSLRPSEI</sequence>
<dbReference type="Proteomes" id="UP000053424">
    <property type="component" value="Unassembled WGS sequence"/>
</dbReference>
<gene>
    <name evidence="1" type="ORF">M413DRAFT_447990</name>
</gene>
<reference evidence="1 2" key="1">
    <citation type="submission" date="2014-04" db="EMBL/GenBank/DDBJ databases">
        <authorList>
            <consortium name="DOE Joint Genome Institute"/>
            <person name="Kuo A."/>
            <person name="Gay G."/>
            <person name="Dore J."/>
            <person name="Kohler A."/>
            <person name="Nagy L.G."/>
            <person name="Floudas D."/>
            <person name="Copeland A."/>
            <person name="Barry K.W."/>
            <person name="Cichocki N."/>
            <person name="Veneault-Fourrey C."/>
            <person name="LaButti K."/>
            <person name="Lindquist E.A."/>
            <person name="Lipzen A."/>
            <person name="Lundell T."/>
            <person name="Morin E."/>
            <person name="Murat C."/>
            <person name="Sun H."/>
            <person name="Tunlid A."/>
            <person name="Henrissat B."/>
            <person name="Grigoriev I.V."/>
            <person name="Hibbett D.S."/>
            <person name="Martin F."/>
            <person name="Nordberg H.P."/>
            <person name="Cantor M.N."/>
            <person name="Hua S.X."/>
        </authorList>
    </citation>
    <scope>NUCLEOTIDE SEQUENCE [LARGE SCALE GENOMIC DNA]</scope>
    <source>
        <strain evidence="2">h7</strain>
    </source>
</reference>
<dbReference type="EMBL" id="KN831792">
    <property type="protein sequence ID" value="KIM38245.1"/>
    <property type="molecule type" value="Genomic_DNA"/>
</dbReference>
<dbReference type="AlphaFoldDB" id="A0A0C3BNL4"/>
<name>A0A0C3BNL4_HEBCY</name>